<evidence type="ECO:0000313" key="15">
    <source>
        <dbReference type="Proteomes" id="UP000887013"/>
    </source>
</evidence>
<evidence type="ECO:0000256" key="1">
    <source>
        <dbReference type="ARBA" id="ARBA00012486"/>
    </source>
</evidence>
<evidence type="ECO:0000256" key="3">
    <source>
        <dbReference type="ARBA" id="ARBA00022741"/>
    </source>
</evidence>
<evidence type="ECO:0000256" key="11">
    <source>
        <dbReference type="RuleBase" id="RU362109"/>
    </source>
</evidence>
<evidence type="ECO:0000313" key="14">
    <source>
        <dbReference type="EMBL" id="GFS51631.1"/>
    </source>
</evidence>
<accession>A0A8X6MH45</accession>
<feature type="domain" description="UBC core" evidence="13">
    <location>
        <begin position="2"/>
        <end position="151"/>
    </location>
</feature>
<dbReference type="PANTHER" id="PTHR24068">
    <property type="entry name" value="UBIQUITIN-CONJUGATING ENZYME E2"/>
    <property type="match status" value="1"/>
</dbReference>
<dbReference type="EMBL" id="BMAW01091779">
    <property type="protein sequence ID" value="GFS51631.1"/>
    <property type="molecule type" value="Genomic_DNA"/>
</dbReference>
<dbReference type="FunFam" id="3.10.110.10:FF:000041">
    <property type="entry name" value="Ubiquitin-conjugating enzyme E2 T"/>
    <property type="match status" value="1"/>
</dbReference>
<dbReference type="Proteomes" id="UP000887013">
    <property type="component" value="Unassembled WGS sequence"/>
</dbReference>
<feature type="region of interest" description="Disordered" evidence="12">
    <location>
        <begin position="156"/>
        <end position="183"/>
    </location>
</feature>
<protein>
    <recommendedName>
        <fullName evidence="6">Ubiquitin-conjugating enzyme E2 T</fullName>
        <ecNumber evidence="1">2.3.2.23</ecNumber>
    </recommendedName>
    <alternativeName>
        <fullName evidence="7">E2 ubiquitin-conjugating enzyme T</fullName>
    </alternativeName>
    <alternativeName>
        <fullName evidence="9">Ubiquitin carrier protein T</fullName>
    </alternativeName>
    <alternativeName>
        <fullName evidence="8">Ubiquitin-protein ligase T</fullName>
    </alternativeName>
</protein>
<dbReference type="SMART" id="SM00212">
    <property type="entry name" value="UBCc"/>
    <property type="match status" value="1"/>
</dbReference>
<feature type="compositionally biased region" description="Polar residues" evidence="12">
    <location>
        <begin position="156"/>
        <end position="166"/>
    </location>
</feature>
<proteinExistence type="inferred from homology"/>
<dbReference type="EC" id="2.3.2.23" evidence="1"/>
<keyword evidence="15" id="KW-1185">Reference proteome</keyword>
<name>A0A8X6MH45_NEPPI</name>
<evidence type="ECO:0000256" key="5">
    <source>
        <dbReference type="ARBA" id="ARBA00022840"/>
    </source>
</evidence>
<reference evidence="14" key="1">
    <citation type="submission" date="2020-08" db="EMBL/GenBank/DDBJ databases">
        <title>Multicomponent nature underlies the extraordinary mechanical properties of spider dragline silk.</title>
        <authorList>
            <person name="Kono N."/>
            <person name="Nakamura H."/>
            <person name="Mori M."/>
            <person name="Yoshida Y."/>
            <person name="Ohtoshi R."/>
            <person name="Malay A.D."/>
            <person name="Moran D.A.P."/>
            <person name="Tomita M."/>
            <person name="Numata K."/>
            <person name="Arakawa K."/>
        </authorList>
    </citation>
    <scope>NUCLEOTIDE SEQUENCE</scope>
</reference>
<dbReference type="SUPFAM" id="SSF54495">
    <property type="entry name" value="UBC-like"/>
    <property type="match status" value="1"/>
</dbReference>
<evidence type="ECO:0000256" key="10">
    <source>
        <dbReference type="PROSITE-ProRule" id="PRU10133"/>
    </source>
</evidence>
<evidence type="ECO:0000256" key="7">
    <source>
        <dbReference type="ARBA" id="ARBA00076317"/>
    </source>
</evidence>
<dbReference type="AlphaFoldDB" id="A0A8X6MH45"/>
<evidence type="ECO:0000259" key="13">
    <source>
        <dbReference type="PROSITE" id="PS50127"/>
    </source>
</evidence>
<keyword evidence="3 11" id="KW-0547">Nucleotide-binding</keyword>
<evidence type="ECO:0000256" key="6">
    <source>
        <dbReference type="ARBA" id="ARBA00072440"/>
    </source>
</evidence>
<evidence type="ECO:0000256" key="9">
    <source>
        <dbReference type="ARBA" id="ARBA00082133"/>
    </source>
</evidence>
<keyword evidence="2" id="KW-0808">Transferase</keyword>
<dbReference type="GO" id="GO:0005524">
    <property type="term" value="F:ATP binding"/>
    <property type="evidence" value="ECO:0007669"/>
    <property type="project" value="UniProtKB-UniRule"/>
</dbReference>
<dbReference type="PROSITE" id="PS00183">
    <property type="entry name" value="UBC_1"/>
    <property type="match status" value="1"/>
</dbReference>
<feature type="active site" description="Glycyl thioester intermediate" evidence="10">
    <location>
        <position position="85"/>
    </location>
</feature>
<dbReference type="InterPro" id="IPR016135">
    <property type="entry name" value="UBQ-conjugating_enzyme/RWD"/>
</dbReference>
<evidence type="ECO:0000256" key="12">
    <source>
        <dbReference type="SAM" id="MobiDB-lite"/>
    </source>
</evidence>
<dbReference type="Gene3D" id="3.10.110.10">
    <property type="entry name" value="Ubiquitin Conjugating Enzyme"/>
    <property type="match status" value="1"/>
</dbReference>
<dbReference type="OrthoDB" id="9978460at2759"/>
<dbReference type="Pfam" id="PF00179">
    <property type="entry name" value="UQ_con"/>
    <property type="match status" value="1"/>
</dbReference>
<dbReference type="GO" id="GO:0061631">
    <property type="term" value="F:ubiquitin conjugating enzyme activity"/>
    <property type="evidence" value="ECO:0007669"/>
    <property type="project" value="UniProtKB-EC"/>
</dbReference>
<sequence length="183" mass="20820">MQSSLRLKKELERFSTEPNNGISCWQNDDIQHLKATVMGPDGSPYENGVFHIDIQIPDKYPFLPPNVHFITPVYHPNIDDSGRICLEILKMPPQGAWKPSLNLKIILMNIQGLLAEPNFNDPLMTEISQEYQLNRNSFVIKAREWTKKYASVPNAIDQNGAGSSSNKHCEESSDFPSPKRRKL</sequence>
<keyword evidence="5 11" id="KW-0067">ATP-binding</keyword>
<comment type="similarity">
    <text evidence="11">Belongs to the ubiquitin-conjugating enzyme family.</text>
</comment>
<dbReference type="InterPro" id="IPR023313">
    <property type="entry name" value="UBQ-conjugating_AS"/>
</dbReference>
<organism evidence="14 15">
    <name type="scientific">Nephila pilipes</name>
    <name type="common">Giant wood spider</name>
    <name type="synonym">Nephila maculata</name>
    <dbReference type="NCBI Taxonomy" id="299642"/>
    <lineage>
        <taxon>Eukaryota</taxon>
        <taxon>Metazoa</taxon>
        <taxon>Ecdysozoa</taxon>
        <taxon>Arthropoda</taxon>
        <taxon>Chelicerata</taxon>
        <taxon>Arachnida</taxon>
        <taxon>Araneae</taxon>
        <taxon>Araneomorphae</taxon>
        <taxon>Entelegynae</taxon>
        <taxon>Araneoidea</taxon>
        <taxon>Nephilidae</taxon>
        <taxon>Nephila</taxon>
    </lineage>
</organism>
<keyword evidence="4 11" id="KW-0833">Ubl conjugation pathway</keyword>
<comment type="caution">
    <text evidence="14">The sequence shown here is derived from an EMBL/GenBank/DDBJ whole genome shotgun (WGS) entry which is preliminary data.</text>
</comment>
<dbReference type="PROSITE" id="PS50127">
    <property type="entry name" value="UBC_2"/>
    <property type="match status" value="1"/>
</dbReference>
<dbReference type="CDD" id="cd23805">
    <property type="entry name" value="UBCc_UBE2T"/>
    <property type="match status" value="1"/>
</dbReference>
<evidence type="ECO:0000256" key="8">
    <source>
        <dbReference type="ARBA" id="ARBA00077509"/>
    </source>
</evidence>
<evidence type="ECO:0000256" key="2">
    <source>
        <dbReference type="ARBA" id="ARBA00022679"/>
    </source>
</evidence>
<dbReference type="InterPro" id="IPR000608">
    <property type="entry name" value="UBC"/>
</dbReference>
<evidence type="ECO:0000256" key="4">
    <source>
        <dbReference type="ARBA" id="ARBA00022786"/>
    </source>
</evidence>
<gene>
    <name evidence="14" type="primary">Ube2t</name>
    <name evidence="14" type="ORF">NPIL_573721</name>
</gene>